<evidence type="ECO:0000313" key="1">
    <source>
        <dbReference type="EMBL" id="ETY74570.1"/>
    </source>
</evidence>
<organism evidence="1 2">
    <name type="scientific">Lactiplantibacillus fabifermentans T30PCM01</name>
    <dbReference type="NCBI Taxonomy" id="1400520"/>
    <lineage>
        <taxon>Bacteria</taxon>
        <taxon>Bacillati</taxon>
        <taxon>Bacillota</taxon>
        <taxon>Bacilli</taxon>
        <taxon>Lactobacillales</taxon>
        <taxon>Lactobacillaceae</taxon>
        <taxon>Lactiplantibacillus</taxon>
    </lineage>
</organism>
<gene>
    <name evidence="1" type="ORF">LFAB_06510</name>
</gene>
<comment type="caution">
    <text evidence="1">The sequence shown here is derived from an EMBL/GenBank/DDBJ whole genome shotgun (WGS) entry which is preliminary data.</text>
</comment>
<dbReference type="EMBL" id="AWWK01000032">
    <property type="protein sequence ID" value="ETY74570.1"/>
    <property type="molecule type" value="Genomic_DNA"/>
</dbReference>
<proteinExistence type="predicted"/>
<dbReference type="HOGENOM" id="CLU_2954713_0_0_9"/>
<reference evidence="1 2" key="1">
    <citation type="journal article" date="2014" name="Genome Announc.">
        <title>Genome Sequence of Lactobacillus fabifermentans Strain T30PCM01, Isolated from Fermenting Grape Marc.</title>
        <authorList>
            <person name="Treu L."/>
            <person name="Vendramin V."/>
            <person name="Bovo B."/>
            <person name="Giacomini A."/>
            <person name="Corich V."/>
            <person name="Campanaro S."/>
        </authorList>
    </citation>
    <scope>NUCLEOTIDE SEQUENCE [LARGE SCALE GENOMIC DNA]</scope>
    <source>
        <strain evidence="1 2">T30PCM01</strain>
    </source>
</reference>
<name>W6TCK9_9LACO</name>
<dbReference type="AlphaFoldDB" id="W6TCK9"/>
<accession>W6TCK9</accession>
<evidence type="ECO:0000313" key="2">
    <source>
        <dbReference type="Proteomes" id="UP000019247"/>
    </source>
</evidence>
<protein>
    <submittedName>
        <fullName evidence="1">Uncharacterized protein</fullName>
    </submittedName>
</protein>
<dbReference type="Proteomes" id="UP000019247">
    <property type="component" value="Unassembled WGS sequence"/>
</dbReference>
<sequence>MVFIIDIDVLLQQLGFQHQFPSIDYKKRKALNSIAKSRLVINFDTHDKGFDAFFNKSFG</sequence>